<dbReference type="EMBL" id="CAXDID020000126">
    <property type="protein sequence ID" value="CAL6033720.1"/>
    <property type="molecule type" value="Genomic_DNA"/>
</dbReference>
<accession>A0AA86V273</accession>
<name>A0AA86V273_9EUKA</name>
<evidence type="ECO:0000313" key="3">
    <source>
        <dbReference type="Proteomes" id="UP001642409"/>
    </source>
</evidence>
<gene>
    <name evidence="2" type="ORF">HINF_LOCUS35104</name>
    <name evidence="1" type="ORF">HINF_LOCUS65459</name>
</gene>
<evidence type="ECO:0000313" key="1">
    <source>
        <dbReference type="EMBL" id="CAI9977814.1"/>
    </source>
</evidence>
<reference evidence="2 3" key="2">
    <citation type="submission" date="2024-07" db="EMBL/GenBank/DDBJ databases">
        <authorList>
            <person name="Akdeniz Z."/>
        </authorList>
    </citation>
    <scope>NUCLEOTIDE SEQUENCE [LARGE SCALE GENOMIC DNA]</scope>
</reference>
<protein>
    <submittedName>
        <fullName evidence="2">Hypothetical_protein</fullName>
    </submittedName>
</protein>
<dbReference type="Proteomes" id="UP001642409">
    <property type="component" value="Unassembled WGS sequence"/>
</dbReference>
<evidence type="ECO:0000313" key="2">
    <source>
        <dbReference type="EMBL" id="CAL6033720.1"/>
    </source>
</evidence>
<reference evidence="1" key="1">
    <citation type="submission" date="2023-06" db="EMBL/GenBank/DDBJ databases">
        <authorList>
            <person name="Kurt Z."/>
        </authorList>
    </citation>
    <scope>NUCLEOTIDE SEQUENCE</scope>
</reference>
<sequence length="227" mass="27402">MSKMTRYERSQYNLLEKNEVTSNGQPIFIVNGYTQFDYSADTQQQNDKLTVQNESNISNAEIKLNPRKLNYKQQILMYKQIIIQIVKYHFNDSTTEQELLNMPNEVFYEYIHKLETQMPQFWQPVEIIQQNISELQIKYFFKQQFGKRLSGTRFQQIVIKLIQYNYGNMQNLQYLSDIELSKIIDMIVENQPFWDNAKNIQNTFSAKQLQNYYQKQFKHKDIQKNKQ</sequence>
<dbReference type="AlphaFoldDB" id="A0AA86V273"/>
<comment type="caution">
    <text evidence="1">The sequence shown here is derived from an EMBL/GenBank/DDBJ whole genome shotgun (WGS) entry which is preliminary data.</text>
</comment>
<proteinExistence type="predicted"/>
<dbReference type="EMBL" id="CATOUU010001180">
    <property type="protein sequence ID" value="CAI9977814.1"/>
    <property type="molecule type" value="Genomic_DNA"/>
</dbReference>
<organism evidence="1">
    <name type="scientific">Hexamita inflata</name>
    <dbReference type="NCBI Taxonomy" id="28002"/>
    <lineage>
        <taxon>Eukaryota</taxon>
        <taxon>Metamonada</taxon>
        <taxon>Diplomonadida</taxon>
        <taxon>Hexamitidae</taxon>
        <taxon>Hexamitinae</taxon>
        <taxon>Hexamita</taxon>
    </lineage>
</organism>
<keyword evidence="3" id="KW-1185">Reference proteome</keyword>